<dbReference type="PANTHER" id="PTHR12526">
    <property type="entry name" value="GLYCOSYLTRANSFERASE"/>
    <property type="match status" value="1"/>
</dbReference>
<name>T1AUE5_9ZZZZ</name>
<keyword evidence="1" id="KW-0328">Glycosyltransferase</keyword>
<accession>T1AUE5</accession>
<protein>
    <submittedName>
        <fullName evidence="1">Glycosyl transferase</fullName>
        <ecNumber evidence="1">2.4.-.-</ecNumber>
    </submittedName>
</protein>
<evidence type="ECO:0000313" key="1">
    <source>
        <dbReference type="EMBL" id="EQD44304.1"/>
    </source>
</evidence>
<keyword evidence="1" id="KW-0808">Transferase</keyword>
<reference evidence="1" key="2">
    <citation type="journal article" date="2014" name="ISME J.">
        <title>Microbial stratification in low pH oxic and suboxic macroscopic growths along an acid mine drainage.</title>
        <authorList>
            <person name="Mendez-Garcia C."/>
            <person name="Mesa V."/>
            <person name="Sprenger R.R."/>
            <person name="Richter M."/>
            <person name="Diez M.S."/>
            <person name="Solano J."/>
            <person name="Bargiela R."/>
            <person name="Golyshina O.V."/>
            <person name="Manteca A."/>
            <person name="Ramos J.L."/>
            <person name="Gallego J.R."/>
            <person name="Llorente I."/>
            <person name="Martins Dos Santos V.A."/>
            <person name="Jensen O.N."/>
            <person name="Pelaez A.I."/>
            <person name="Sanchez J."/>
            <person name="Ferrer M."/>
        </authorList>
    </citation>
    <scope>NUCLEOTIDE SEQUENCE</scope>
</reference>
<dbReference type="AlphaFoldDB" id="T1AUE5"/>
<dbReference type="GO" id="GO:0016757">
    <property type="term" value="F:glycosyltransferase activity"/>
    <property type="evidence" value="ECO:0007669"/>
    <property type="project" value="UniProtKB-KW"/>
</dbReference>
<gene>
    <name evidence="1" type="ORF">B1B_13570</name>
</gene>
<sequence length="472" mass="52682">MYKIFRSAYRVLDRRVLSHLPISTQTALKDMVLRIARILYPSRILATSAAQLVLPQGNADSSWSWRPPELPEWVKNEMDTLASIDPDLHPQSAFMRDAKFYSAPWTFDAPGLAYAQLWNMLDGQRFDCVIMVPWLKTGGADLGALHVANALADVFGARVLMIATDDTSSPWSSRLARKVKFVEAGAVLRNLAQEHRIDVIVRLLLQLAPSVMHVMNSLLAWEAIARNGLALRQFMQIYVSLYCDDMTEQGLPIGYARTYLPRCYQYLSMAITDNTRSGEMWARTLGVPASLFYVLPFPGPAFKPSSQHEPSKALLWAGRLDRQKRPDLLAEIAKAMPDFRFDCYGAPVIDASDQSRLDLVPNLVMYGAYERFSDLIKPDHLAFVYTTAWDGMPNVLLEAAAAGLPIIAPNIGGISDFLAIEDLLPASAGSTDYVAAIQTLFRNPENRESRIDRQRAALITKRTPADFIANLS</sequence>
<dbReference type="Gene3D" id="3.40.50.2000">
    <property type="entry name" value="Glycogen Phosphorylase B"/>
    <property type="match status" value="2"/>
</dbReference>
<reference evidence="1" key="1">
    <citation type="submission" date="2013-08" db="EMBL/GenBank/DDBJ databases">
        <authorList>
            <person name="Mendez C."/>
            <person name="Richter M."/>
            <person name="Ferrer M."/>
            <person name="Sanchez J."/>
        </authorList>
    </citation>
    <scope>NUCLEOTIDE SEQUENCE</scope>
</reference>
<comment type="caution">
    <text evidence="1">The sequence shown here is derived from an EMBL/GenBank/DDBJ whole genome shotgun (WGS) entry which is preliminary data.</text>
</comment>
<proteinExistence type="predicted"/>
<organism evidence="1">
    <name type="scientific">mine drainage metagenome</name>
    <dbReference type="NCBI Taxonomy" id="410659"/>
    <lineage>
        <taxon>unclassified sequences</taxon>
        <taxon>metagenomes</taxon>
        <taxon>ecological metagenomes</taxon>
    </lineage>
</organism>
<dbReference type="SUPFAM" id="SSF53756">
    <property type="entry name" value="UDP-Glycosyltransferase/glycogen phosphorylase"/>
    <property type="match status" value="1"/>
</dbReference>
<dbReference type="PANTHER" id="PTHR12526:SF637">
    <property type="entry name" value="GLYCOSYLTRANSFERASE EPSF-RELATED"/>
    <property type="match status" value="1"/>
</dbReference>
<dbReference type="EMBL" id="AUZY01008937">
    <property type="protein sequence ID" value="EQD44304.1"/>
    <property type="molecule type" value="Genomic_DNA"/>
</dbReference>
<dbReference type="EC" id="2.4.-.-" evidence="1"/>
<dbReference type="CDD" id="cd03801">
    <property type="entry name" value="GT4_PimA-like"/>
    <property type="match status" value="1"/>
</dbReference>
<dbReference type="Pfam" id="PF13692">
    <property type="entry name" value="Glyco_trans_1_4"/>
    <property type="match status" value="1"/>
</dbReference>
<feature type="non-terminal residue" evidence="1">
    <location>
        <position position="472"/>
    </location>
</feature>